<evidence type="ECO:0000313" key="10">
    <source>
        <dbReference type="Proteomes" id="UP000664795"/>
    </source>
</evidence>
<feature type="transmembrane region" description="Helical" evidence="6">
    <location>
        <begin position="362"/>
        <end position="383"/>
    </location>
</feature>
<keyword evidence="3 6" id="KW-0812">Transmembrane</keyword>
<protein>
    <submittedName>
        <fullName evidence="9">ABC transporter permease</fullName>
    </submittedName>
</protein>
<name>A0A939GA68_9BACT</name>
<gene>
    <name evidence="9" type="ORF">J2I48_26820</name>
</gene>
<keyword evidence="4 6" id="KW-1133">Transmembrane helix</keyword>
<feature type="transmembrane region" description="Helical" evidence="6">
    <location>
        <begin position="458"/>
        <end position="482"/>
    </location>
</feature>
<feature type="transmembrane region" description="Helical" evidence="6">
    <location>
        <begin position="503"/>
        <end position="523"/>
    </location>
</feature>
<dbReference type="AlphaFoldDB" id="A0A939GA68"/>
<evidence type="ECO:0000256" key="5">
    <source>
        <dbReference type="ARBA" id="ARBA00023136"/>
    </source>
</evidence>
<evidence type="ECO:0000256" key="2">
    <source>
        <dbReference type="ARBA" id="ARBA00022475"/>
    </source>
</evidence>
<organism evidence="9 10">
    <name type="scientific">Fibrella aquatilis</name>
    <dbReference type="NCBI Taxonomy" id="2817059"/>
    <lineage>
        <taxon>Bacteria</taxon>
        <taxon>Pseudomonadati</taxon>
        <taxon>Bacteroidota</taxon>
        <taxon>Cytophagia</taxon>
        <taxon>Cytophagales</taxon>
        <taxon>Spirosomataceae</taxon>
        <taxon>Fibrella</taxon>
    </lineage>
</organism>
<feature type="transmembrane region" description="Helical" evidence="6">
    <location>
        <begin position="837"/>
        <end position="857"/>
    </location>
</feature>
<dbReference type="RefSeq" id="WP_207338616.1">
    <property type="nucleotide sequence ID" value="NZ_JAFMYU010000035.1"/>
</dbReference>
<proteinExistence type="predicted"/>
<comment type="subcellular location">
    <subcellularLocation>
        <location evidence="1">Cell membrane</location>
        <topology evidence="1">Multi-pass membrane protein</topology>
    </subcellularLocation>
</comment>
<dbReference type="PANTHER" id="PTHR30572">
    <property type="entry name" value="MEMBRANE COMPONENT OF TRANSPORTER-RELATED"/>
    <property type="match status" value="1"/>
</dbReference>
<dbReference type="EMBL" id="JAFMYU010000035">
    <property type="protein sequence ID" value="MBO0934651.1"/>
    <property type="molecule type" value="Genomic_DNA"/>
</dbReference>
<keyword evidence="10" id="KW-1185">Reference proteome</keyword>
<reference evidence="9 10" key="1">
    <citation type="submission" date="2021-03" db="EMBL/GenBank/DDBJ databases">
        <title>Fibrella sp. HMF5036 genome sequencing and assembly.</title>
        <authorList>
            <person name="Kang H."/>
            <person name="Kim H."/>
            <person name="Bae S."/>
            <person name="Joh K."/>
        </authorList>
    </citation>
    <scope>NUCLEOTIDE SEQUENCE [LARGE SCALE GENOMIC DNA]</scope>
    <source>
        <strain evidence="9 10">HMF5036</strain>
    </source>
</reference>
<evidence type="ECO:0000313" key="9">
    <source>
        <dbReference type="EMBL" id="MBO0934651.1"/>
    </source>
</evidence>
<feature type="transmembrane region" description="Helical" evidence="6">
    <location>
        <begin position="803"/>
        <end position="822"/>
    </location>
</feature>
<feature type="domain" description="MacB-like periplasmic core" evidence="8">
    <location>
        <begin position="100"/>
        <end position="322"/>
    </location>
</feature>
<dbReference type="InterPro" id="IPR047699">
    <property type="entry name" value="Permease_put_prefix"/>
</dbReference>
<dbReference type="InterPro" id="IPR003838">
    <property type="entry name" value="ABC3_permease_C"/>
</dbReference>
<comment type="caution">
    <text evidence="9">The sequence shown here is derived from an EMBL/GenBank/DDBJ whole genome shotgun (WGS) entry which is preliminary data.</text>
</comment>
<dbReference type="PANTHER" id="PTHR30572:SF18">
    <property type="entry name" value="ABC-TYPE MACROLIDE FAMILY EXPORT SYSTEM PERMEASE COMPONENT 2"/>
    <property type="match status" value="1"/>
</dbReference>
<sequence>MKPAPKPPRLADRLLEWMVAPHRLEAIQGDLHEEFAYQVGRMGLRRARWRYWRDLLGFARPWAIKRQPTDYSSPFFLHPDMLSNYVKIAWRNLVRQKLYSLINLSGLGLGLAASVLILLWVQNELSFDSYHHKADTTYRVTNTLKVSEEPWVWSSSPLILGDLAQRQIPGVERIARFKKPWQPVSFRVNEAVFYEENSAIIDSTWFACFDYEFLAGNAAHALDEPGSLVLTETKARTWFGDPQAALNKTVLMDTTLLTVRAVVRTNRPNSSFRYDVLVPIAASFRSAEDRKNDQDWNNFNYQLFLQLKPGTSATNVGQQLTQFYRAYKKDSTLTASLLPLTAIHFDTSFQSDELPKGSRNTVWMLGLVGLVILVIASINYVNLSTALASQRAKEVGVKKIIGAGRGALFGQFMTESTLLTVMALVLALVLIALGLPLFNDFTDNQFSLDLGNGMLWLLLLGSVAVTVLLSGVYPAVLLSSLLPVKVLKGSNVLNMGNARFRQGLVVTQFVASIILIISTLIIFQQLRFVHSKDPGYGREHVFYMQLPYSKTMSNTHARDVLKQQLRELSGVAGVTSANQPIINNMSSHSGSLKWAAKRDDFTPTVAQFSVEPEMRTVFNLKLAEGRWFERGKRLDTANVILNEAAVKSLGLKAPVVGQWFEFQSRRGQVIGVAKDFHFKSLHEKIDPMVLFNAPGWHSYIFTKVNPGATEHVLADVERIWKASYPDKPFKYSFLDDSFAQLYQSEQKAGQLFNVFAGIAVLISCLGLFGLATFSAERRNREIGVRKVLGASVQSIVALLSKDFVKLVLVAIVIASPLAWYIMDRWLQAFAYRVNMPWWVFGLAGLLAVVTALLTVSFQSIRAALMNPVKSLRSE</sequence>
<feature type="transmembrane region" description="Helical" evidence="6">
    <location>
        <begin position="418"/>
        <end position="438"/>
    </location>
</feature>
<dbReference type="GO" id="GO:0005886">
    <property type="term" value="C:plasma membrane"/>
    <property type="evidence" value="ECO:0007669"/>
    <property type="project" value="UniProtKB-SubCell"/>
</dbReference>
<feature type="domain" description="ABC3 transporter permease C-terminal" evidence="7">
    <location>
        <begin position="367"/>
        <end position="479"/>
    </location>
</feature>
<dbReference type="Pfam" id="PF02687">
    <property type="entry name" value="FtsX"/>
    <property type="match status" value="2"/>
</dbReference>
<evidence type="ECO:0000256" key="1">
    <source>
        <dbReference type="ARBA" id="ARBA00004651"/>
    </source>
</evidence>
<dbReference type="Pfam" id="PF12704">
    <property type="entry name" value="MacB_PCD"/>
    <property type="match status" value="2"/>
</dbReference>
<dbReference type="InterPro" id="IPR050250">
    <property type="entry name" value="Macrolide_Exporter_MacB"/>
</dbReference>
<feature type="domain" description="MacB-like periplasmic core" evidence="8">
    <location>
        <begin position="534"/>
        <end position="717"/>
    </location>
</feature>
<feature type="domain" description="ABC3 transporter permease C-terminal" evidence="7">
    <location>
        <begin position="753"/>
        <end position="867"/>
    </location>
</feature>
<keyword evidence="5 6" id="KW-0472">Membrane</keyword>
<evidence type="ECO:0000256" key="6">
    <source>
        <dbReference type="SAM" id="Phobius"/>
    </source>
</evidence>
<evidence type="ECO:0000259" key="8">
    <source>
        <dbReference type="Pfam" id="PF12704"/>
    </source>
</evidence>
<feature type="transmembrane region" description="Helical" evidence="6">
    <location>
        <begin position="98"/>
        <end position="121"/>
    </location>
</feature>
<feature type="transmembrane region" description="Helical" evidence="6">
    <location>
        <begin position="751"/>
        <end position="773"/>
    </location>
</feature>
<dbReference type="InterPro" id="IPR025857">
    <property type="entry name" value="MacB_PCD"/>
</dbReference>
<dbReference type="GO" id="GO:0022857">
    <property type="term" value="F:transmembrane transporter activity"/>
    <property type="evidence" value="ECO:0007669"/>
    <property type="project" value="TreeGrafter"/>
</dbReference>
<evidence type="ECO:0000259" key="7">
    <source>
        <dbReference type="Pfam" id="PF02687"/>
    </source>
</evidence>
<dbReference type="Proteomes" id="UP000664795">
    <property type="component" value="Unassembled WGS sequence"/>
</dbReference>
<dbReference type="NCBIfam" id="NF038404">
    <property type="entry name" value="perm_prefix_2"/>
    <property type="match status" value="1"/>
</dbReference>
<accession>A0A939GA68</accession>
<evidence type="ECO:0000256" key="3">
    <source>
        <dbReference type="ARBA" id="ARBA00022692"/>
    </source>
</evidence>
<keyword evidence="2" id="KW-1003">Cell membrane</keyword>
<evidence type="ECO:0000256" key="4">
    <source>
        <dbReference type="ARBA" id="ARBA00022989"/>
    </source>
</evidence>